<feature type="chain" id="PRO_5047529731" evidence="2">
    <location>
        <begin position="31"/>
        <end position="648"/>
    </location>
</feature>
<dbReference type="EMBL" id="JANLCJ010000003">
    <property type="protein sequence ID" value="MCS5733869.1"/>
    <property type="molecule type" value="Genomic_DNA"/>
</dbReference>
<feature type="signal peptide" evidence="2">
    <location>
        <begin position="1"/>
        <end position="30"/>
    </location>
</feature>
<keyword evidence="4" id="KW-1185">Reference proteome</keyword>
<feature type="region of interest" description="Disordered" evidence="1">
    <location>
        <begin position="30"/>
        <end position="82"/>
    </location>
</feature>
<dbReference type="Pfam" id="PF04122">
    <property type="entry name" value="CW_binding_2"/>
    <property type="match status" value="3"/>
</dbReference>
<evidence type="ECO:0000313" key="3">
    <source>
        <dbReference type="EMBL" id="MCS5733869.1"/>
    </source>
</evidence>
<dbReference type="Gene3D" id="2.60.120.380">
    <property type="match status" value="1"/>
</dbReference>
<dbReference type="PANTHER" id="PTHR30032">
    <property type="entry name" value="N-ACETYLMURAMOYL-L-ALANINE AMIDASE-RELATED"/>
    <property type="match status" value="1"/>
</dbReference>
<dbReference type="InterPro" id="IPR007253">
    <property type="entry name" value="Cell_wall-bd_2"/>
</dbReference>
<organism evidence="3 4">
    <name type="scientific">Herbiconiux daphne</name>
    <dbReference type="NCBI Taxonomy" id="2970914"/>
    <lineage>
        <taxon>Bacteria</taxon>
        <taxon>Bacillati</taxon>
        <taxon>Actinomycetota</taxon>
        <taxon>Actinomycetes</taxon>
        <taxon>Micrococcales</taxon>
        <taxon>Microbacteriaceae</taxon>
        <taxon>Herbiconiux</taxon>
    </lineage>
</organism>
<keyword evidence="2" id="KW-0732">Signal</keyword>
<dbReference type="Gene3D" id="3.40.50.12090">
    <property type="match status" value="1"/>
</dbReference>
<comment type="caution">
    <text evidence="3">The sequence shown here is derived from an EMBL/GenBank/DDBJ whole genome shotgun (WGS) entry which is preliminary data.</text>
</comment>
<evidence type="ECO:0000313" key="4">
    <source>
        <dbReference type="Proteomes" id="UP001165586"/>
    </source>
</evidence>
<dbReference type="InterPro" id="IPR051922">
    <property type="entry name" value="Bact_Sporulation_Assoc"/>
</dbReference>
<dbReference type="PANTHER" id="PTHR30032:SF1">
    <property type="entry name" value="N-ACETYLMURAMOYL-L-ALANINE AMIDASE LYTC"/>
    <property type="match status" value="1"/>
</dbReference>
<accession>A0ABT2H1S7</accession>
<proteinExistence type="predicted"/>
<dbReference type="Proteomes" id="UP001165586">
    <property type="component" value="Unassembled WGS sequence"/>
</dbReference>
<protein>
    <submittedName>
        <fullName evidence="3">Cell wall-binding repeat-containing protein</fullName>
    </submittedName>
</protein>
<sequence>MSLVRRRITIIATVAAVVGLVLSPTLSASAADDVPNADDPTRGVAHSGVAPGPSSERTPPDASARALVTPPPNDALANATDIPTLPFSTTSAPYDGATLQPGEPTPCRTTDPDVTEYLTDAVSSIWFRYTSPVRQTLTFDGGVNNQYSIVNAYRLAPIADLQRISCVETDYRDLNFVQAEPGVTYVFQVGDAGYEPLTPGDVATFRLSGSAPVDGVTPESAQTIASLPATVQGSNMKVDFNWYEPYIGCDSIDHTAMGTIWWKFTATTTGPIVADLRESFTPVSFVVWDSNGSTPQNSLACAPENAGNSEALATFTAQAGQTYFIQVGSFGFDAGDFQLTLSSAAPPPTVDRVGGADRFEVALNISKAAYPATADIVFLATGGNYPDALSAGPAAAHLGGPLLLTAPGTLLPDVLAEIRRLEPDQIVVVGGPDSISPAVFDEVQAVSPNTVRIGGKDRYEASRNLAKFAFRASGAETSYVATGTNFPDALSAGPAAAVADGPVILVNGSAATVDDATKLALADLGVDDVVIAGGPNSVSVGIENALKGSLSVVRDGGTDRFDASVNINLRAFPAATRAFFATGLTFPDALSGSAWAGVTASPLYVTRTTCVPNGVLTAIAAQGVDHVTVLGGTSSLTPAVEALTPCGT</sequence>
<name>A0ABT2H1S7_9MICO</name>
<reference evidence="3" key="1">
    <citation type="submission" date="2022-08" db="EMBL/GenBank/DDBJ databases">
        <authorList>
            <person name="Deng Y."/>
            <person name="Han X.-F."/>
            <person name="Zhang Y.-Q."/>
        </authorList>
    </citation>
    <scope>NUCLEOTIDE SEQUENCE</scope>
    <source>
        <strain evidence="3">CPCC 203386</strain>
    </source>
</reference>
<evidence type="ECO:0000256" key="2">
    <source>
        <dbReference type="SAM" id="SignalP"/>
    </source>
</evidence>
<evidence type="ECO:0000256" key="1">
    <source>
        <dbReference type="SAM" id="MobiDB-lite"/>
    </source>
</evidence>
<dbReference type="RefSeq" id="WP_259538725.1">
    <property type="nucleotide sequence ID" value="NZ_JANLCJ010000003.1"/>
</dbReference>
<gene>
    <name evidence="3" type="ORF">N1032_08970</name>
</gene>